<accession>A0A645H3B8</accession>
<dbReference type="SUPFAM" id="SSF54913">
    <property type="entry name" value="GlnB-like"/>
    <property type="match status" value="1"/>
</dbReference>
<dbReference type="EMBL" id="VSSQ01086019">
    <property type="protein sequence ID" value="MPN33497.1"/>
    <property type="molecule type" value="Genomic_DNA"/>
</dbReference>
<gene>
    <name evidence="1" type="ORF">SDC9_180985</name>
</gene>
<organism evidence="1">
    <name type="scientific">bioreactor metagenome</name>
    <dbReference type="NCBI Taxonomy" id="1076179"/>
    <lineage>
        <taxon>unclassified sequences</taxon>
        <taxon>metagenomes</taxon>
        <taxon>ecological metagenomes</taxon>
    </lineage>
</organism>
<dbReference type="InterPro" id="IPR011322">
    <property type="entry name" value="N-reg_PII-like_a/b"/>
</dbReference>
<reference evidence="1" key="1">
    <citation type="submission" date="2019-08" db="EMBL/GenBank/DDBJ databases">
        <authorList>
            <person name="Kucharzyk K."/>
            <person name="Murdoch R.W."/>
            <person name="Higgins S."/>
            <person name="Loffler F."/>
        </authorList>
    </citation>
    <scope>NUCLEOTIDE SEQUENCE</scope>
</reference>
<dbReference type="AlphaFoldDB" id="A0A645H3B8"/>
<evidence type="ECO:0000313" key="1">
    <source>
        <dbReference type="EMBL" id="MPN33497.1"/>
    </source>
</evidence>
<proteinExistence type="predicted"/>
<name>A0A645H3B8_9ZZZZ</name>
<evidence type="ECO:0008006" key="2">
    <source>
        <dbReference type="Google" id="ProtNLM"/>
    </source>
</evidence>
<sequence length="115" mass="12865">MQLFVHITNHEENVAPIFKRLIEVGIQGATVVDCQGMLTTLSECNTEDAPPIFGSLRQFINPCRQNNKMILVVLKDEDIPTVKDIVHQVAGDLKQPNTGILFTLPIMNWEGVSHK</sequence>
<protein>
    <recommendedName>
        <fullName evidence="2">Nitrogen regulatory protein P-II</fullName>
    </recommendedName>
</protein>
<comment type="caution">
    <text evidence="1">The sequence shown here is derived from an EMBL/GenBank/DDBJ whole genome shotgun (WGS) entry which is preliminary data.</text>
</comment>